<dbReference type="AlphaFoldDB" id="A0A9N9B5C6"/>
<keyword evidence="2" id="KW-1185">Reference proteome</keyword>
<protein>
    <submittedName>
        <fullName evidence="1">17920_t:CDS:1</fullName>
    </submittedName>
</protein>
<dbReference type="EMBL" id="CAJVPV010003522">
    <property type="protein sequence ID" value="CAG8553753.1"/>
    <property type="molecule type" value="Genomic_DNA"/>
</dbReference>
<proteinExistence type="predicted"/>
<comment type="caution">
    <text evidence="1">The sequence shown here is derived from an EMBL/GenBank/DDBJ whole genome shotgun (WGS) entry which is preliminary data.</text>
</comment>
<accession>A0A9N9B5C6</accession>
<evidence type="ECO:0000313" key="1">
    <source>
        <dbReference type="EMBL" id="CAG8553753.1"/>
    </source>
</evidence>
<name>A0A9N9B5C6_9GLOM</name>
<evidence type="ECO:0000313" key="2">
    <source>
        <dbReference type="Proteomes" id="UP000789342"/>
    </source>
</evidence>
<gene>
    <name evidence="1" type="ORF">AMORRO_LOCUS5694</name>
</gene>
<reference evidence="1" key="1">
    <citation type="submission" date="2021-06" db="EMBL/GenBank/DDBJ databases">
        <authorList>
            <person name="Kallberg Y."/>
            <person name="Tangrot J."/>
            <person name="Rosling A."/>
        </authorList>
    </citation>
    <scope>NUCLEOTIDE SEQUENCE</scope>
    <source>
        <strain evidence="1">CL551</strain>
    </source>
</reference>
<dbReference type="OrthoDB" id="2356959at2759"/>
<sequence>MPRRRICGSFTAPYPHQNCGDGQGHQDGKHCITNVTCTLTETECKKPCCSGPGAPGWDNNIILDASWTIINTADPQECCQTCFDSPDCLAWRMGIDDVTCFHNNDLRDSHYCKTGPLSHDVSIASGTMRCGSNFPFLPCV</sequence>
<organism evidence="1 2">
    <name type="scientific">Acaulospora morrowiae</name>
    <dbReference type="NCBI Taxonomy" id="94023"/>
    <lineage>
        <taxon>Eukaryota</taxon>
        <taxon>Fungi</taxon>
        <taxon>Fungi incertae sedis</taxon>
        <taxon>Mucoromycota</taxon>
        <taxon>Glomeromycotina</taxon>
        <taxon>Glomeromycetes</taxon>
        <taxon>Diversisporales</taxon>
        <taxon>Acaulosporaceae</taxon>
        <taxon>Acaulospora</taxon>
    </lineage>
</organism>
<dbReference type="Proteomes" id="UP000789342">
    <property type="component" value="Unassembled WGS sequence"/>
</dbReference>